<proteinExistence type="predicted"/>
<reference evidence="3 4" key="1">
    <citation type="submission" date="2018-02" db="EMBL/GenBank/DDBJ databases">
        <title>The genomes of Aspergillus section Nigri reveals drivers in fungal speciation.</title>
        <authorList>
            <consortium name="DOE Joint Genome Institute"/>
            <person name="Vesth T.C."/>
            <person name="Nybo J."/>
            <person name="Theobald S."/>
            <person name="Brandl J."/>
            <person name="Frisvad J.C."/>
            <person name="Nielsen K.F."/>
            <person name="Lyhne E.K."/>
            <person name="Kogle M.E."/>
            <person name="Kuo A."/>
            <person name="Riley R."/>
            <person name="Clum A."/>
            <person name="Nolan M."/>
            <person name="Lipzen A."/>
            <person name="Salamov A."/>
            <person name="Henrissat B."/>
            <person name="Wiebenga A."/>
            <person name="De vries R.P."/>
            <person name="Grigoriev I.V."/>
            <person name="Mortensen U.H."/>
            <person name="Andersen M.R."/>
            <person name="Baker S.E."/>
        </authorList>
    </citation>
    <scope>NUCLEOTIDE SEQUENCE [LARGE SCALE GENOMIC DNA]</scope>
    <source>
        <strain evidence="3 4">CBS 114.80</strain>
    </source>
</reference>
<evidence type="ECO:0000313" key="3">
    <source>
        <dbReference type="EMBL" id="PYI31222.1"/>
    </source>
</evidence>
<organism evidence="3 4">
    <name type="scientific">Aspergillus indologenus CBS 114.80</name>
    <dbReference type="NCBI Taxonomy" id="1450541"/>
    <lineage>
        <taxon>Eukaryota</taxon>
        <taxon>Fungi</taxon>
        <taxon>Dikarya</taxon>
        <taxon>Ascomycota</taxon>
        <taxon>Pezizomycotina</taxon>
        <taxon>Eurotiomycetes</taxon>
        <taxon>Eurotiomycetidae</taxon>
        <taxon>Eurotiales</taxon>
        <taxon>Aspergillaceae</taxon>
        <taxon>Aspergillus</taxon>
        <taxon>Aspergillus subgen. Circumdati</taxon>
    </lineage>
</organism>
<dbReference type="Gene3D" id="3.20.20.70">
    <property type="entry name" value="Aldolase class I"/>
    <property type="match status" value="1"/>
</dbReference>
<dbReference type="FunFam" id="3.20.20.70:FF:000138">
    <property type="entry name" value="NADPH dehydrogenase 1"/>
    <property type="match status" value="1"/>
</dbReference>
<evidence type="ECO:0000256" key="1">
    <source>
        <dbReference type="ARBA" id="ARBA00022857"/>
    </source>
</evidence>
<dbReference type="PANTHER" id="PTHR22893">
    <property type="entry name" value="NADH OXIDOREDUCTASE-RELATED"/>
    <property type="match status" value="1"/>
</dbReference>
<dbReference type="EMBL" id="KZ825505">
    <property type="protein sequence ID" value="PYI31222.1"/>
    <property type="molecule type" value="Genomic_DNA"/>
</dbReference>
<keyword evidence="1" id="KW-0521">NADP</keyword>
<protein>
    <submittedName>
        <fullName evidence="3">NADH:flavin oxidoreductase/NADH oxidase family protein</fullName>
    </submittedName>
</protein>
<dbReference type="CDD" id="cd02933">
    <property type="entry name" value="OYE_like_FMN"/>
    <property type="match status" value="1"/>
</dbReference>
<name>A0A2V5I7Y1_9EURO</name>
<dbReference type="InterPro" id="IPR001155">
    <property type="entry name" value="OxRdtase_FMN_N"/>
</dbReference>
<dbReference type="InterPro" id="IPR013785">
    <property type="entry name" value="Aldolase_TIM"/>
</dbReference>
<dbReference type="Pfam" id="PF00724">
    <property type="entry name" value="Oxidored_FMN"/>
    <property type="match status" value="1"/>
</dbReference>
<sequence>MATTTTKLFQPLQVGNMHLAHRLAMAPMTRYRADDAHVPLDMVAEHYAQRAAVPGTLLITEATLISPRAGSYRNVPGIWTEAQIAQWRKVTDAVHARGSYIYMQLWALGRVADPAALKEDTHGEVDVASASAIPAGPDAPTPRALTEAEIHAFIGEYAQAARNAIAAGFDGVEIHGANGYLIDQFNQDTANQRTDAWGGSVENRARFALAVIQAVVEAVGAERTAIRYSPFSTFQGMRMQDPRPQFRYLAEKTAEFQLSYVHVVEPRIQGNTEGECGTEDSLDFFFQAYGHAGPVITAGGFDAESAKKAVDVDYKDYDVVIGIGRPWTANPELPFKIQRDIPLRPYQREVFYLPKDPKGYNDYEYSEEFKAAKVAKVAA</sequence>
<evidence type="ECO:0000313" key="4">
    <source>
        <dbReference type="Proteomes" id="UP000248817"/>
    </source>
</evidence>
<gene>
    <name evidence="3" type="ORF">BP00DRAFT_425690</name>
</gene>
<dbReference type="GO" id="GO:0003959">
    <property type="term" value="F:NADPH dehydrogenase activity"/>
    <property type="evidence" value="ECO:0007669"/>
    <property type="project" value="TreeGrafter"/>
</dbReference>
<dbReference type="InterPro" id="IPR045247">
    <property type="entry name" value="Oye-like"/>
</dbReference>
<feature type="domain" description="NADH:flavin oxidoreductase/NADH oxidase N-terminal" evidence="2">
    <location>
        <begin position="7"/>
        <end position="343"/>
    </location>
</feature>
<keyword evidence="4" id="KW-1185">Reference proteome</keyword>
<dbReference type="PANTHER" id="PTHR22893:SF91">
    <property type="entry name" value="NADPH DEHYDROGENASE 2-RELATED"/>
    <property type="match status" value="1"/>
</dbReference>
<dbReference type="SUPFAM" id="SSF51395">
    <property type="entry name" value="FMN-linked oxidoreductases"/>
    <property type="match status" value="1"/>
</dbReference>
<dbReference type="AlphaFoldDB" id="A0A2V5I7Y1"/>
<dbReference type="Proteomes" id="UP000248817">
    <property type="component" value="Unassembled WGS sequence"/>
</dbReference>
<accession>A0A2V5I7Y1</accession>
<dbReference type="GO" id="GO:0010181">
    <property type="term" value="F:FMN binding"/>
    <property type="evidence" value="ECO:0007669"/>
    <property type="project" value="InterPro"/>
</dbReference>
<evidence type="ECO:0000259" key="2">
    <source>
        <dbReference type="Pfam" id="PF00724"/>
    </source>
</evidence>